<dbReference type="GO" id="GO:0003729">
    <property type="term" value="F:mRNA binding"/>
    <property type="evidence" value="ECO:0007669"/>
    <property type="project" value="InterPro"/>
</dbReference>
<feature type="compositionally biased region" description="Basic and acidic residues" evidence="12">
    <location>
        <begin position="187"/>
        <end position="198"/>
    </location>
</feature>
<evidence type="ECO:0000256" key="2">
    <source>
        <dbReference type="ARBA" id="ARBA00022528"/>
    </source>
</evidence>
<dbReference type="Pfam" id="PF01985">
    <property type="entry name" value="CRS1_YhbY"/>
    <property type="match status" value="3"/>
</dbReference>
<dbReference type="FunFam" id="3.30.110.60:FF:000002">
    <property type="entry name" value="CRS2-associated factor 1, chloroplastic"/>
    <property type="match status" value="2"/>
</dbReference>
<evidence type="ECO:0000256" key="7">
    <source>
        <dbReference type="ARBA" id="ARBA00022946"/>
    </source>
</evidence>
<evidence type="ECO:0000256" key="12">
    <source>
        <dbReference type="SAM" id="MobiDB-lite"/>
    </source>
</evidence>
<dbReference type="InterPro" id="IPR035920">
    <property type="entry name" value="YhbY-like_sf"/>
</dbReference>
<evidence type="ECO:0000256" key="4">
    <source>
        <dbReference type="ARBA" id="ARBA00022664"/>
    </source>
</evidence>
<accession>A0A498HP55</accession>
<keyword evidence="7" id="KW-0809">Transit peptide</keyword>
<evidence type="ECO:0000256" key="3">
    <source>
        <dbReference type="ARBA" id="ARBA00022640"/>
    </source>
</evidence>
<evidence type="ECO:0000256" key="10">
    <source>
        <dbReference type="PROSITE-ProRule" id="PRU00626"/>
    </source>
</evidence>
<dbReference type="EMBL" id="RDQH01000342">
    <property type="protein sequence ID" value="RXH70693.1"/>
    <property type="molecule type" value="Genomic_DNA"/>
</dbReference>
<evidence type="ECO:0000256" key="6">
    <source>
        <dbReference type="ARBA" id="ARBA00022884"/>
    </source>
</evidence>
<dbReference type="GO" id="GO:0009507">
    <property type="term" value="C:chloroplast"/>
    <property type="evidence" value="ECO:0007669"/>
    <property type="project" value="UniProtKB-SubCell"/>
</dbReference>
<keyword evidence="6 10" id="KW-0694">RNA-binding</keyword>
<sequence length="1324" mass="149474">MTLMPSRQLYPTSLFDSFQSSLSKFNSAHIQFFRYGSSIPFKNHTFYATHCIISSPLNPDPNPMRNLCSSSWINKWNESHKHNRPKPPRAVLDYQSSEGGNGSGNGGGSTMEKIVEKLKKFGYVDDSNDSKGEVRGRVIEKGSVEDIFYVEEGMLPNSRGRFSADSPLGVENVFGSDGKVRFPWEKPAEEEKQEEGSVRRKSRTSVAELTLPESELRRLRNLTFQKKHKTRIGGAGVTQAVVDMIHERWKTSEIVRLKVEGPPALNMKRMHEILERKTGGLVVWRSGTSLSLYRGVSYEVPSVQLNKRIYKKNDSSSASLPTVADKTVGDFVEIASYSNVNTPQEKLESTFLEKKDTEQLPEVKYEDEVDELLDNLGPRFKDWPGCDPLPVDADMLPGIVPGYEPPFRVLPYGVRSSLGLQEATSLRRLARVLPPHFALGRSRQLQGLAVAMAKLWERSLIAKIALKRGVQLTTSERMAEDIKRLTGGVLLSRNKDFLVFYRGKNFLSPEVTEALLERERLAKSLQDEEEQARLRASAMVIPNVEQAQHFGTAGTLGETLDADAKWGKRMDNHHKKKVMQEADILRHSNLGRKLERKLAFAERKLMKAEQALSKVEECLKPSMQQADPDSITDEERFMFRKLGLRMKAFLLLGRRGVFDGTVENMHLHWKYRELVKIMVKKIALALEAESGGVLVSVDKVSKKFAIIVYRGKDYHRPSTLRPKNLLTKRKALARSIEIQRQEALLKHISVVQSKVDTLRSEIEQMDAVKEHGDEVLYDKLDSSYPTDDDDDSEASICLIFYEEDVYLETYSAENDGEDEGNYSTHDPHLESIFPFNIQNEDSQTELEVPRQHFFHDSSANPYELLFTAATLIPVWHYLLGFLIISYVFLYNYLDFHFWQDFFTGFRGSYVDLTYNSNSHIYHGMVSKCRVLHARYLATPWLASPHLQNLFLNFFGNTPDVTYQRESFRLSDGGTIALDWAAAARSHIFGGGLVPKDDSTTPIVVVLPGLTSDSDSAYVRHLAFNTAKMGWNVVISNHRGLGGVPLTSDFIYNCGWTDDIREVSNHLHHKHPKAPLFLIGTSIGANILVKYLGEDGNNVPVAGAAAICNPWDFLIGDRFIQRTLLQKLYDKALTKGLQWYAQFHQHAYSRLANWDGKMHCIRHYHATCDVEKVETVDTFYRRTSSSIYVCNVAVPLLCISALDDPICTRESIPWDECRNNVNVVLATTKHGGHLAFFEGFTCSGIWWVSAVDEFFKVLNCSKYMHVKKNKKIKSTTSGAELSLDSSIPRVAEDGIGVVFQLVKVAAFVKGVAFAKVVAQNLGMGA</sequence>
<gene>
    <name evidence="14" type="ORF">DVH24_013439</name>
</gene>
<feature type="domain" description="CRM" evidence="13">
    <location>
        <begin position="629"/>
        <end position="727"/>
    </location>
</feature>
<dbReference type="GO" id="GO:1990904">
    <property type="term" value="C:ribonucleoprotein complex"/>
    <property type="evidence" value="ECO:0007669"/>
    <property type="project" value="UniProtKB-KW"/>
</dbReference>
<dbReference type="InterPro" id="IPR045278">
    <property type="entry name" value="CRS1/CFM2/CFM3"/>
</dbReference>
<organism evidence="14 15">
    <name type="scientific">Malus domestica</name>
    <name type="common">Apple</name>
    <name type="synonym">Pyrus malus</name>
    <dbReference type="NCBI Taxonomy" id="3750"/>
    <lineage>
        <taxon>Eukaryota</taxon>
        <taxon>Viridiplantae</taxon>
        <taxon>Streptophyta</taxon>
        <taxon>Embryophyta</taxon>
        <taxon>Tracheophyta</taxon>
        <taxon>Spermatophyta</taxon>
        <taxon>Magnoliopsida</taxon>
        <taxon>eudicotyledons</taxon>
        <taxon>Gunneridae</taxon>
        <taxon>Pentapetalae</taxon>
        <taxon>rosids</taxon>
        <taxon>fabids</taxon>
        <taxon>Rosales</taxon>
        <taxon>Rosaceae</taxon>
        <taxon>Amygdaloideae</taxon>
        <taxon>Maleae</taxon>
        <taxon>Malus</taxon>
    </lineage>
</organism>
<evidence type="ECO:0000256" key="1">
    <source>
        <dbReference type="ARBA" id="ARBA00004229"/>
    </source>
</evidence>
<evidence type="ECO:0000256" key="11">
    <source>
        <dbReference type="SAM" id="Coils"/>
    </source>
</evidence>
<keyword evidence="15" id="KW-1185">Reference proteome</keyword>
<proteinExistence type="predicted"/>
<dbReference type="SUPFAM" id="SSF75471">
    <property type="entry name" value="YhbY-like"/>
    <property type="match status" value="3"/>
</dbReference>
<dbReference type="PROSITE" id="PS51295">
    <property type="entry name" value="CRM"/>
    <property type="match status" value="3"/>
</dbReference>
<evidence type="ECO:0000313" key="14">
    <source>
        <dbReference type="EMBL" id="RXH70693.1"/>
    </source>
</evidence>
<dbReference type="FunFam" id="3.40.50.1820:FF:000071">
    <property type="entry name" value="Embryogenesis-associated protein EMB8"/>
    <property type="match status" value="1"/>
</dbReference>
<keyword evidence="2" id="KW-0150">Chloroplast</keyword>
<evidence type="ECO:0000256" key="9">
    <source>
        <dbReference type="ARBA" id="ARBA00023274"/>
    </source>
</evidence>
<evidence type="ECO:0000313" key="15">
    <source>
        <dbReference type="Proteomes" id="UP000290289"/>
    </source>
</evidence>
<dbReference type="Pfam" id="PF12146">
    <property type="entry name" value="Hydrolase_4"/>
    <property type="match status" value="1"/>
</dbReference>
<dbReference type="GO" id="GO:0000373">
    <property type="term" value="P:Group II intron splicing"/>
    <property type="evidence" value="ECO:0007669"/>
    <property type="project" value="UniProtKB-ARBA"/>
</dbReference>
<comment type="subcellular location">
    <subcellularLocation>
        <location evidence="1">Plastid</location>
        <location evidence="1">Chloroplast</location>
    </subcellularLocation>
</comment>
<reference evidence="14 15" key="1">
    <citation type="submission" date="2018-10" db="EMBL/GenBank/DDBJ databases">
        <title>A high-quality apple genome assembly.</title>
        <authorList>
            <person name="Hu J."/>
        </authorList>
    </citation>
    <scope>NUCLEOTIDE SEQUENCE [LARGE SCALE GENOMIC DNA]</scope>
    <source>
        <strain evidence="15">cv. HFTH1</strain>
        <tissue evidence="14">Young leaf</tissue>
    </source>
</reference>
<dbReference type="SMART" id="SM01103">
    <property type="entry name" value="CRS1_YhbY"/>
    <property type="match status" value="3"/>
</dbReference>
<dbReference type="InterPro" id="IPR029058">
    <property type="entry name" value="AB_hydrolase_fold"/>
</dbReference>
<dbReference type="InterPro" id="IPR022742">
    <property type="entry name" value="Hydrolase_4"/>
</dbReference>
<feature type="region of interest" description="Disordered" evidence="12">
    <location>
        <begin position="79"/>
        <end position="109"/>
    </location>
</feature>
<dbReference type="Gene3D" id="3.30.110.60">
    <property type="entry name" value="YhbY-like"/>
    <property type="match status" value="3"/>
</dbReference>
<keyword evidence="5" id="KW-0677">Repeat</keyword>
<evidence type="ECO:0000256" key="8">
    <source>
        <dbReference type="ARBA" id="ARBA00023187"/>
    </source>
</evidence>
<feature type="coiled-coil region" evidence="11">
    <location>
        <begin position="591"/>
        <end position="618"/>
    </location>
</feature>
<dbReference type="PANTHER" id="PTHR31846:SF19">
    <property type="entry name" value="CRM-DOMAIN CONTAINING FACTOR CFM3A, CHLOROPLASTIC_MITOCHONDRIAL"/>
    <property type="match status" value="1"/>
</dbReference>
<dbReference type="GO" id="GO:0006397">
    <property type="term" value="P:mRNA processing"/>
    <property type="evidence" value="ECO:0007669"/>
    <property type="project" value="UniProtKB-KW"/>
</dbReference>
<dbReference type="InterPro" id="IPR001890">
    <property type="entry name" value="RNA-binding_CRM"/>
</dbReference>
<keyword evidence="3" id="KW-0934">Plastid</keyword>
<dbReference type="PANTHER" id="PTHR31846">
    <property type="entry name" value="CRS1 / YHBY (CRM) DOMAIN-CONTAINING PROTEIN"/>
    <property type="match status" value="1"/>
</dbReference>
<dbReference type="SUPFAM" id="SSF53474">
    <property type="entry name" value="alpha/beta-Hydrolases"/>
    <property type="match status" value="1"/>
</dbReference>
<keyword evidence="11" id="KW-0175">Coiled coil</keyword>
<dbReference type="STRING" id="3750.A0A498HP55"/>
<keyword evidence="9" id="KW-0687">Ribonucleoprotein</keyword>
<evidence type="ECO:0000259" key="13">
    <source>
        <dbReference type="PROSITE" id="PS51295"/>
    </source>
</evidence>
<protein>
    <recommendedName>
        <fullName evidence="13">CRM domain-containing protein</fullName>
    </recommendedName>
</protein>
<feature type="domain" description="CRM" evidence="13">
    <location>
        <begin position="416"/>
        <end position="513"/>
    </location>
</feature>
<feature type="compositionally biased region" description="Gly residues" evidence="12">
    <location>
        <begin position="99"/>
        <end position="109"/>
    </location>
</feature>
<keyword evidence="8" id="KW-0508">mRNA splicing</keyword>
<comment type="caution">
    <text evidence="14">The sequence shown here is derived from an EMBL/GenBank/DDBJ whole genome shotgun (WGS) entry which is preliminary data.</text>
</comment>
<dbReference type="Gene3D" id="3.40.50.1820">
    <property type="entry name" value="alpha/beta hydrolase"/>
    <property type="match status" value="1"/>
</dbReference>
<feature type="domain" description="CRM" evidence="13">
    <location>
        <begin position="209"/>
        <end position="305"/>
    </location>
</feature>
<name>A0A498HP55_MALDO</name>
<keyword evidence="4" id="KW-0507">mRNA processing</keyword>
<feature type="region of interest" description="Disordered" evidence="12">
    <location>
        <begin position="187"/>
        <end position="206"/>
    </location>
</feature>
<evidence type="ECO:0000256" key="5">
    <source>
        <dbReference type="ARBA" id="ARBA00022737"/>
    </source>
</evidence>
<dbReference type="Proteomes" id="UP000290289">
    <property type="component" value="Chromosome 16"/>
</dbReference>